<accession>A0A8K0G9J9</accession>
<dbReference type="InterPro" id="IPR008042">
    <property type="entry name" value="Retrotrans_Pao"/>
</dbReference>
<dbReference type="OrthoDB" id="6773677at2759"/>
<dbReference type="PANTHER" id="PTHR47331">
    <property type="entry name" value="PHD-TYPE DOMAIN-CONTAINING PROTEIN"/>
    <property type="match status" value="1"/>
</dbReference>
<dbReference type="EMBL" id="VTPC01004893">
    <property type="protein sequence ID" value="KAF2896640.1"/>
    <property type="molecule type" value="Genomic_DNA"/>
</dbReference>
<dbReference type="AlphaFoldDB" id="A0A8K0G9J9"/>
<evidence type="ECO:0000256" key="1">
    <source>
        <dbReference type="SAM" id="MobiDB-lite"/>
    </source>
</evidence>
<reference evidence="2" key="1">
    <citation type="submission" date="2019-08" db="EMBL/GenBank/DDBJ databases">
        <title>The genome of the North American firefly Photinus pyralis.</title>
        <authorList>
            <consortium name="Photinus pyralis genome working group"/>
            <person name="Fallon T.R."/>
            <person name="Sander Lower S.E."/>
            <person name="Weng J.-K."/>
        </authorList>
    </citation>
    <scope>NUCLEOTIDE SEQUENCE</scope>
    <source>
        <strain evidence="2">TRF0915ILg1</strain>
        <tissue evidence="2">Whole body</tissue>
    </source>
</reference>
<gene>
    <name evidence="2" type="ORF">ILUMI_09534</name>
</gene>
<evidence type="ECO:0000313" key="2">
    <source>
        <dbReference type="EMBL" id="KAF2896640.1"/>
    </source>
</evidence>
<keyword evidence="3" id="KW-1185">Reference proteome</keyword>
<name>A0A8K0G9J9_IGNLU</name>
<proteinExistence type="predicted"/>
<evidence type="ECO:0000313" key="3">
    <source>
        <dbReference type="Proteomes" id="UP000801492"/>
    </source>
</evidence>
<organism evidence="2 3">
    <name type="scientific">Ignelater luminosus</name>
    <name type="common">Cucubano</name>
    <name type="synonym">Pyrophorus luminosus</name>
    <dbReference type="NCBI Taxonomy" id="2038154"/>
    <lineage>
        <taxon>Eukaryota</taxon>
        <taxon>Metazoa</taxon>
        <taxon>Ecdysozoa</taxon>
        <taxon>Arthropoda</taxon>
        <taxon>Hexapoda</taxon>
        <taxon>Insecta</taxon>
        <taxon>Pterygota</taxon>
        <taxon>Neoptera</taxon>
        <taxon>Endopterygota</taxon>
        <taxon>Coleoptera</taxon>
        <taxon>Polyphaga</taxon>
        <taxon>Elateriformia</taxon>
        <taxon>Elateroidea</taxon>
        <taxon>Elateridae</taxon>
        <taxon>Agrypninae</taxon>
        <taxon>Pyrophorini</taxon>
        <taxon>Ignelater</taxon>
    </lineage>
</organism>
<feature type="region of interest" description="Disordered" evidence="1">
    <location>
        <begin position="1"/>
        <end position="26"/>
    </location>
</feature>
<dbReference type="Proteomes" id="UP000801492">
    <property type="component" value="Unassembled WGS sequence"/>
</dbReference>
<dbReference type="Pfam" id="PF05380">
    <property type="entry name" value="Peptidase_A17"/>
    <property type="match status" value="1"/>
</dbReference>
<protein>
    <submittedName>
        <fullName evidence="2">Uncharacterized protein</fullName>
    </submittedName>
</protein>
<sequence length="651" mass="73914">ILETLDSKVSDKTLHKSPNKSSTDKQVVHVATGNSRNIFSCSFCKQNTHHTYKCQRLLSLSSKEQYLELKRLSICINCLKFGHKVDKCSGKNCRVCNKRHNSILHDFNYDSKAQNPNNANNSQNSCKLLINQQESANKGTNTKGEPNSDLVTENSTEMVANWSQVTLTSHENHKTHVLLATALIHIVDQDKNLVKCWALLDSASQSNFCTRKLYQRLKLSGTKVNMPVSADPEFNVSQKVDLLPRTKIFFHLLHNQRISLDPNKPFIQNTKFGWILAGPLLLGSPQGDLKEVACFLSTSSINETIQKFWDIENVNIAQSKLSAEELECELHFRENVKQDATGKEYEDLGHMARVDPNLNKPNKIYNDLSHHAVITNLSSTTRVRVVFNALSKTTSGLSLNDVLRIGPKVQNDLVDILLRMRIHAIVIVADIEKMYRMILIVQTQRNFQRIVWRPDPNSEIRHYALNTVTYDTLKSLNIPRCILSVNSISVKLHGFCDSSQLAYGACVYVWARNDEGKVDSNLLCSKSHLAPLSCVSLPRLELCGTLLLAQLMLKVTRALRHDVSSITYWTDSSIVLAWLNAEPSKWKVFVSNRVAEIQRLTEGYCWKHVSTKDNLADIVSRGLDTHSLQGEPLWWYGPSWLRIDREHWPSY</sequence>
<feature type="compositionally biased region" description="Basic and acidic residues" evidence="1">
    <location>
        <begin position="1"/>
        <end position="14"/>
    </location>
</feature>
<feature type="non-terminal residue" evidence="2">
    <location>
        <position position="651"/>
    </location>
</feature>
<comment type="caution">
    <text evidence="2">The sequence shown here is derived from an EMBL/GenBank/DDBJ whole genome shotgun (WGS) entry which is preliminary data.</text>
</comment>